<dbReference type="GO" id="GO:0003700">
    <property type="term" value="F:DNA-binding transcription factor activity"/>
    <property type="evidence" value="ECO:0007669"/>
    <property type="project" value="InterPro"/>
</dbReference>
<dbReference type="Pfam" id="PF07702">
    <property type="entry name" value="UTRA"/>
    <property type="match status" value="1"/>
</dbReference>
<evidence type="ECO:0000256" key="2">
    <source>
        <dbReference type="ARBA" id="ARBA00023125"/>
    </source>
</evidence>
<dbReference type="CDD" id="cd07377">
    <property type="entry name" value="WHTH_GntR"/>
    <property type="match status" value="1"/>
</dbReference>
<feature type="region of interest" description="Disordered" evidence="4">
    <location>
        <begin position="1"/>
        <end position="22"/>
    </location>
</feature>
<dbReference type="InterPro" id="IPR000524">
    <property type="entry name" value="Tscrpt_reg_HTH_GntR"/>
</dbReference>
<comment type="caution">
    <text evidence="6">The sequence shown here is derived from an EMBL/GenBank/DDBJ whole genome shotgun (WGS) entry which is preliminary data.</text>
</comment>
<gene>
    <name evidence="6" type="ORF">HLA99_08785</name>
</gene>
<name>A0A7Y2Q1R4_9MICO</name>
<dbReference type="InterPro" id="IPR036390">
    <property type="entry name" value="WH_DNA-bd_sf"/>
</dbReference>
<dbReference type="Gene3D" id="1.10.10.10">
    <property type="entry name" value="Winged helix-like DNA-binding domain superfamily/Winged helix DNA-binding domain"/>
    <property type="match status" value="1"/>
</dbReference>
<keyword evidence="2" id="KW-0238">DNA-binding</keyword>
<dbReference type="GO" id="GO:0045892">
    <property type="term" value="P:negative regulation of DNA-templated transcription"/>
    <property type="evidence" value="ECO:0007669"/>
    <property type="project" value="TreeGrafter"/>
</dbReference>
<dbReference type="InterPro" id="IPR050679">
    <property type="entry name" value="Bact_HTH_transcr_reg"/>
</dbReference>
<dbReference type="InterPro" id="IPR028978">
    <property type="entry name" value="Chorismate_lyase_/UTRA_dom_sf"/>
</dbReference>
<evidence type="ECO:0000256" key="3">
    <source>
        <dbReference type="ARBA" id="ARBA00023163"/>
    </source>
</evidence>
<dbReference type="AlphaFoldDB" id="A0A7Y2Q1R4"/>
<reference evidence="6 7" key="1">
    <citation type="submission" date="2020-05" db="EMBL/GenBank/DDBJ databases">
        <title>MicrobeNet Type strains.</title>
        <authorList>
            <person name="Nicholson A.C."/>
        </authorList>
    </citation>
    <scope>NUCLEOTIDE SEQUENCE [LARGE SCALE GENOMIC DNA]</scope>
    <source>
        <strain evidence="6 7">JCM 14282</strain>
    </source>
</reference>
<dbReference type="SMART" id="SM00345">
    <property type="entry name" value="HTH_GNTR"/>
    <property type="match status" value="1"/>
</dbReference>
<dbReference type="PANTHER" id="PTHR44846">
    <property type="entry name" value="MANNOSYL-D-GLYCERATE TRANSPORT/METABOLISM SYSTEM REPRESSOR MNGR-RELATED"/>
    <property type="match status" value="1"/>
</dbReference>
<accession>A0A7Y2Q1R4</accession>
<feature type="domain" description="HTH gntR-type" evidence="5">
    <location>
        <begin position="21"/>
        <end position="89"/>
    </location>
</feature>
<dbReference type="PANTHER" id="PTHR44846:SF1">
    <property type="entry name" value="MANNOSYL-D-GLYCERATE TRANSPORT_METABOLISM SYSTEM REPRESSOR MNGR-RELATED"/>
    <property type="match status" value="1"/>
</dbReference>
<dbReference type="PRINTS" id="PR00035">
    <property type="entry name" value="HTHGNTR"/>
</dbReference>
<keyword evidence="3" id="KW-0804">Transcription</keyword>
<evidence type="ECO:0000256" key="1">
    <source>
        <dbReference type="ARBA" id="ARBA00023015"/>
    </source>
</evidence>
<organism evidence="6 7">
    <name type="scientific">Microbacterium ulmi</name>
    <dbReference type="NCBI Taxonomy" id="179095"/>
    <lineage>
        <taxon>Bacteria</taxon>
        <taxon>Bacillati</taxon>
        <taxon>Actinomycetota</taxon>
        <taxon>Actinomycetes</taxon>
        <taxon>Micrococcales</taxon>
        <taxon>Microbacteriaceae</taxon>
        <taxon>Microbacterium</taxon>
    </lineage>
</organism>
<evidence type="ECO:0000313" key="7">
    <source>
        <dbReference type="Proteomes" id="UP000543598"/>
    </source>
</evidence>
<dbReference type="InterPro" id="IPR036388">
    <property type="entry name" value="WH-like_DNA-bd_sf"/>
</dbReference>
<dbReference type="SUPFAM" id="SSF46785">
    <property type="entry name" value="Winged helix' DNA-binding domain"/>
    <property type="match status" value="1"/>
</dbReference>
<sequence length="269" mass="29887">MTSRLPAAAASGRDRPNAVGPPRFRRLANEIEARITDGRYPVDTALPSETALAREFGVARSTVRQALEELESERMLLSQRGARWYAHEPTRPQSLSVLRSFGQWALAAGLEPTGRTVRLSRGRATSLEARELGLHRLDPVLRIVRVRALGERPVMVKRTTFPEWLAAIIEELPLDVRSIMEVVEDKHGVWLAHAEHRIQAVSAGSLDSRLLRLPRTAPLLQVIRTARAADGRAFEYSDDRYVASAVAFSVVNTAGGHTMRDGDAVRHRL</sequence>
<dbReference type="EMBL" id="JABEMB010000010">
    <property type="protein sequence ID" value="NNH03943.1"/>
    <property type="molecule type" value="Genomic_DNA"/>
</dbReference>
<keyword evidence="7" id="KW-1185">Reference proteome</keyword>
<dbReference type="SUPFAM" id="SSF64288">
    <property type="entry name" value="Chorismate lyase-like"/>
    <property type="match status" value="1"/>
</dbReference>
<dbReference type="Pfam" id="PF00392">
    <property type="entry name" value="GntR"/>
    <property type="match status" value="1"/>
</dbReference>
<dbReference type="Gene3D" id="3.40.1410.10">
    <property type="entry name" value="Chorismate lyase-like"/>
    <property type="match status" value="1"/>
</dbReference>
<protein>
    <submittedName>
        <fullName evidence="6">GntR family transcriptional regulator</fullName>
    </submittedName>
</protein>
<keyword evidence="1" id="KW-0805">Transcription regulation</keyword>
<dbReference type="PROSITE" id="PS50949">
    <property type="entry name" value="HTH_GNTR"/>
    <property type="match status" value="1"/>
</dbReference>
<dbReference type="Proteomes" id="UP000543598">
    <property type="component" value="Unassembled WGS sequence"/>
</dbReference>
<evidence type="ECO:0000313" key="6">
    <source>
        <dbReference type="EMBL" id="NNH03943.1"/>
    </source>
</evidence>
<evidence type="ECO:0000259" key="5">
    <source>
        <dbReference type="PROSITE" id="PS50949"/>
    </source>
</evidence>
<dbReference type="SMART" id="SM00866">
    <property type="entry name" value="UTRA"/>
    <property type="match status" value="1"/>
</dbReference>
<dbReference type="GO" id="GO:0003677">
    <property type="term" value="F:DNA binding"/>
    <property type="evidence" value="ECO:0007669"/>
    <property type="project" value="UniProtKB-KW"/>
</dbReference>
<evidence type="ECO:0000256" key="4">
    <source>
        <dbReference type="SAM" id="MobiDB-lite"/>
    </source>
</evidence>
<proteinExistence type="predicted"/>
<dbReference type="InterPro" id="IPR011663">
    <property type="entry name" value="UTRA"/>
</dbReference>